<dbReference type="InterPro" id="IPR016160">
    <property type="entry name" value="Ald_DH_CS_CYS"/>
</dbReference>
<dbReference type="Gene3D" id="3.40.605.10">
    <property type="entry name" value="Aldehyde Dehydrogenase, Chain A, domain 1"/>
    <property type="match status" value="2"/>
</dbReference>
<evidence type="ECO:0000259" key="5">
    <source>
        <dbReference type="Pfam" id="PF00171"/>
    </source>
</evidence>
<dbReference type="InterPro" id="IPR016162">
    <property type="entry name" value="Ald_DH_N"/>
</dbReference>
<keyword evidence="4" id="KW-1133">Transmembrane helix</keyword>
<feature type="transmembrane region" description="Helical" evidence="4">
    <location>
        <begin position="139"/>
        <end position="158"/>
    </location>
</feature>
<feature type="transmembrane region" description="Helical" evidence="4">
    <location>
        <begin position="170"/>
        <end position="191"/>
    </location>
</feature>
<keyword evidence="2" id="KW-0560">Oxidoreductase</keyword>
<dbReference type="Proteomes" id="UP001189429">
    <property type="component" value="Unassembled WGS sequence"/>
</dbReference>
<protein>
    <recommendedName>
        <fullName evidence="1">methylmalonate-semialdehyde dehydrogenase (CoA acylating)</fullName>
        <ecNumber evidence="1">1.2.1.27</ecNumber>
    </recommendedName>
</protein>
<keyword evidence="7" id="KW-1185">Reference proteome</keyword>
<dbReference type="PROSITE" id="PS00070">
    <property type="entry name" value="ALDEHYDE_DEHYDR_CYS"/>
    <property type="match status" value="1"/>
</dbReference>
<evidence type="ECO:0000313" key="7">
    <source>
        <dbReference type="Proteomes" id="UP001189429"/>
    </source>
</evidence>
<dbReference type="Pfam" id="PF00171">
    <property type="entry name" value="Aldedh"/>
    <property type="match status" value="2"/>
</dbReference>
<keyword evidence="4" id="KW-0472">Membrane</keyword>
<evidence type="ECO:0000313" key="6">
    <source>
        <dbReference type="EMBL" id="CAK0827532.1"/>
    </source>
</evidence>
<reference evidence="6" key="1">
    <citation type="submission" date="2023-10" db="EMBL/GenBank/DDBJ databases">
        <authorList>
            <person name="Chen Y."/>
            <person name="Shah S."/>
            <person name="Dougan E. K."/>
            <person name="Thang M."/>
            <person name="Chan C."/>
        </authorList>
    </citation>
    <scope>NUCLEOTIDE SEQUENCE [LARGE SCALE GENOMIC DNA]</scope>
</reference>
<feature type="domain" description="Aldehyde dehydrogenase" evidence="5">
    <location>
        <begin position="666"/>
        <end position="926"/>
    </location>
</feature>
<feature type="transmembrane region" description="Helical" evidence="4">
    <location>
        <begin position="429"/>
        <end position="453"/>
    </location>
</feature>
<accession>A0ABN9S8X4</accession>
<evidence type="ECO:0000256" key="2">
    <source>
        <dbReference type="ARBA" id="ARBA00023002"/>
    </source>
</evidence>
<dbReference type="EC" id="1.2.1.27" evidence="1"/>
<feature type="transmembrane region" description="Helical" evidence="4">
    <location>
        <begin position="65"/>
        <end position="91"/>
    </location>
</feature>
<feature type="transmembrane region" description="Helical" evidence="4">
    <location>
        <begin position="252"/>
        <end position="285"/>
    </location>
</feature>
<dbReference type="InterPro" id="IPR016161">
    <property type="entry name" value="Ald_DH/histidinol_DH"/>
</dbReference>
<feature type="transmembrane region" description="Helical" evidence="4">
    <location>
        <begin position="305"/>
        <end position="330"/>
    </location>
</feature>
<sequence>MVPLWTLPIAIACGNCLIMKPSEKVPLTLVRMAELLAEAGLPKGVLSIRVVGFVMLRGVTAVPDVLLGGIMHAALLVSFVGVGPLMLSPVLMRDAVVLGPTVVLIDWVLVPALLLGGVVLAALLVSLVSARPLVLNRHVILSVVALSSVAFRSVEVLVTGVPDVLLEDMMLASVLAPLVAVGVLLLGPVELLNDMVLSSVALRGAGVASDVLLGGEMFVALLVSLVDVRLLMLGPVLMRNVMMRGLAALPRVVVLVPAVLLTDVVVLLVDVLLVDMLLMALLITVVSVRLLEPMYASPGGLAMDLMALLVTLMNVKILVLALVVLFDAVVHHLFAPPSVEVLVTDLLLKDVVMLGPAMLSNIVVLSSAALLRVEVLVADVLLEYVVINGPLASLVAVMLVALLVSLIDVRLVLLDLVVMCNVVRPDAFVLLRVAFVVPDVVLEVVVLVAWLVSLVHVRPLVLDPVVLSIAVVLDSVAFPGVQALVTAMLLRDVMLVGLFVSFVSVRLLGLKRGVPLDVVVLNCLVLYCVMVVADMPLGYAVRIALLVSLLDVRLLVLDLFLMGIVVVLDRVVLYRVEGRSLCPWVYVCPVGVAVAGTTAGIGGLRCELRHGQRLPHVCRRAGVSAADPAVDKSDVSADLGLAVGAVLPLAGIKLDASRTAVLPVAVAMGLAEHPGIAAVSFVGSSRVADIIDKAARATGKRALCMGGAKNHLVAMQDADEDMAISDIMNSAFGSAGQRCMAASVLLVVGQGRRAFIDALVDRASKLRAGQGPGEIGPLIDEPACARVARYIDECAKHGGEVLLDGRAWRSRAKGHWVGPTVLLHRSKSEPAMSEEIFGPVLSILEVDSLDEAIDIENSNPYGNAAAIYTSSGQNALETARLSAGMIGVNIGVPVPREPFSFGGINRSKFGDSSDITGESSVNFWTNRVKITSKWKPPKRKDVMTSSFIS</sequence>
<dbReference type="InterPro" id="IPR016163">
    <property type="entry name" value="Ald_DH_C"/>
</dbReference>
<feature type="transmembrane region" description="Helical" evidence="4">
    <location>
        <begin position="211"/>
        <end position="231"/>
    </location>
</feature>
<dbReference type="InterPro" id="IPR015590">
    <property type="entry name" value="Aldehyde_DH_dom"/>
</dbReference>
<feature type="transmembrane region" description="Helical" evidence="4">
    <location>
        <begin position="391"/>
        <end position="417"/>
    </location>
</feature>
<organism evidence="6 7">
    <name type="scientific">Prorocentrum cordatum</name>
    <dbReference type="NCBI Taxonomy" id="2364126"/>
    <lineage>
        <taxon>Eukaryota</taxon>
        <taxon>Sar</taxon>
        <taxon>Alveolata</taxon>
        <taxon>Dinophyceae</taxon>
        <taxon>Prorocentrales</taxon>
        <taxon>Prorocentraceae</taxon>
        <taxon>Prorocentrum</taxon>
    </lineage>
</organism>
<proteinExistence type="predicted"/>
<gene>
    <name evidence="6" type="ORF">PCOR1329_LOCUS27045</name>
</gene>
<dbReference type="InterPro" id="IPR010061">
    <property type="entry name" value="MeMal-semiAld_DH"/>
</dbReference>
<feature type="transmembrane region" description="Helical" evidence="4">
    <location>
        <begin position="351"/>
        <end position="371"/>
    </location>
</feature>
<evidence type="ECO:0000256" key="4">
    <source>
        <dbReference type="SAM" id="Phobius"/>
    </source>
</evidence>
<keyword evidence="3" id="KW-0520">NAD</keyword>
<feature type="domain" description="Aldehyde dehydrogenase" evidence="5">
    <location>
        <begin position="1"/>
        <end position="48"/>
    </location>
</feature>
<feature type="transmembrane region" description="Helical" evidence="4">
    <location>
        <begin position="584"/>
        <end position="604"/>
    </location>
</feature>
<evidence type="ECO:0000256" key="3">
    <source>
        <dbReference type="ARBA" id="ARBA00023027"/>
    </source>
</evidence>
<feature type="transmembrane region" description="Helical" evidence="4">
    <location>
        <begin position="516"/>
        <end position="540"/>
    </location>
</feature>
<dbReference type="EMBL" id="CAUYUJ010009728">
    <property type="protein sequence ID" value="CAK0827532.1"/>
    <property type="molecule type" value="Genomic_DNA"/>
</dbReference>
<dbReference type="PANTHER" id="PTHR43866:SF4">
    <property type="entry name" value="MALONATE-SEMIALDEHYDE DEHYDROGENASE"/>
    <property type="match status" value="1"/>
</dbReference>
<dbReference type="Gene3D" id="3.40.309.10">
    <property type="entry name" value="Aldehyde Dehydrogenase, Chain A, domain 2"/>
    <property type="match status" value="1"/>
</dbReference>
<evidence type="ECO:0000256" key="1">
    <source>
        <dbReference type="ARBA" id="ARBA00013048"/>
    </source>
</evidence>
<feature type="transmembrane region" description="Helical" evidence="4">
    <location>
        <begin position="493"/>
        <end position="510"/>
    </location>
</feature>
<comment type="caution">
    <text evidence="6">The sequence shown here is derived from an EMBL/GenBank/DDBJ whole genome shotgun (WGS) entry which is preliminary data.</text>
</comment>
<dbReference type="SUPFAM" id="SSF53720">
    <property type="entry name" value="ALDH-like"/>
    <property type="match status" value="2"/>
</dbReference>
<name>A0ABN9S8X4_9DINO</name>
<dbReference type="PANTHER" id="PTHR43866">
    <property type="entry name" value="MALONATE-SEMIALDEHYDE DEHYDROGENASE"/>
    <property type="match status" value="1"/>
</dbReference>
<keyword evidence="4" id="KW-0812">Transmembrane</keyword>
<feature type="transmembrane region" description="Helical" evidence="4">
    <location>
        <begin position="552"/>
        <end position="572"/>
    </location>
</feature>
<feature type="transmembrane region" description="Helical" evidence="4">
    <location>
        <begin position="103"/>
        <end position="127"/>
    </location>
</feature>